<sequence length="216" mass="24573">MEILLKQRTKQRRVRFSGTQVSQEEPNKTQSFKTGNSGQMSRDYASSDDVEFATAIAAAVFAINSLQEAGSQNQNKMSEDLKTSSTMIKSRKEDSTIRLPDPGSNKDAKEDTQSPGEASMKKPEGLYGRMPSLKRIPTFGTPSTKPEHEVDTLRQSTSQRPGNAETMADVWEKAEMAKLQRWYERKILNLLSWEKHMREKSRRRVETTEVLPQFLL</sequence>
<proteinExistence type="predicted"/>
<feature type="region of interest" description="Disordered" evidence="1">
    <location>
        <begin position="70"/>
        <end position="164"/>
    </location>
</feature>
<dbReference type="OMA" id="VANISMI"/>
<accession>A0A834YCW5</accession>
<dbReference type="Proteomes" id="UP000655225">
    <property type="component" value="Unassembled WGS sequence"/>
</dbReference>
<comment type="caution">
    <text evidence="2">The sequence shown here is derived from an EMBL/GenBank/DDBJ whole genome shotgun (WGS) entry which is preliminary data.</text>
</comment>
<evidence type="ECO:0008006" key="4">
    <source>
        <dbReference type="Google" id="ProtNLM"/>
    </source>
</evidence>
<feature type="compositionally biased region" description="Polar residues" evidence="1">
    <location>
        <begin position="17"/>
        <end position="40"/>
    </location>
</feature>
<feature type="region of interest" description="Disordered" evidence="1">
    <location>
        <begin position="1"/>
        <end position="46"/>
    </location>
</feature>
<dbReference type="OrthoDB" id="1879425at2759"/>
<evidence type="ECO:0000313" key="3">
    <source>
        <dbReference type="Proteomes" id="UP000655225"/>
    </source>
</evidence>
<reference evidence="2 3" key="1">
    <citation type="submission" date="2020-04" db="EMBL/GenBank/DDBJ databases">
        <title>Plant Genome Project.</title>
        <authorList>
            <person name="Zhang R.-G."/>
        </authorList>
    </citation>
    <scope>NUCLEOTIDE SEQUENCE [LARGE SCALE GENOMIC DNA]</scope>
    <source>
        <strain evidence="2">YNK0</strain>
        <tissue evidence="2">Leaf</tissue>
    </source>
</reference>
<dbReference type="EMBL" id="JABCRI010000023">
    <property type="protein sequence ID" value="KAF8378764.1"/>
    <property type="molecule type" value="Genomic_DNA"/>
</dbReference>
<organism evidence="2 3">
    <name type="scientific">Tetracentron sinense</name>
    <name type="common">Spur-leaf</name>
    <dbReference type="NCBI Taxonomy" id="13715"/>
    <lineage>
        <taxon>Eukaryota</taxon>
        <taxon>Viridiplantae</taxon>
        <taxon>Streptophyta</taxon>
        <taxon>Embryophyta</taxon>
        <taxon>Tracheophyta</taxon>
        <taxon>Spermatophyta</taxon>
        <taxon>Magnoliopsida</taxon>
        <taxon>Trochodendrales</taxon>
        <taxon>Trochodendraceae</taxon>
        <taxon>Tetracentron</taxon>
    </lineage>
</organism>
<protein>
    <recommendedName>
        <fullName evidence="4">Remorin C-terminal domain-containing protein</fullName>
    </recommendedName>
</protein>
<name>A0A834YCW5_TETSI</name>
<dbReference type="AlphaFoldDB" id="A0A834YCW5"/>
<evidence type="ECO:0000313" key="2">
    <source>
        <dbReference type="EMBL" id="KAF8378764.1"/>
    </source>
</evidence>
<evidence type="ECO:0000256" key="1">
    <source>
        <dbReference type="SAM" id="MobiDB-lite"/>
    </source>
</evidence>
<gene>
    <name evidence="2" type="ORF">HHK36_030113</name>
</gene>
<keyword evidence="3" id="KW-1185">Reference proteome</keyword>